<dbReference type="OrthoDB" id="2588098at2759"/>
<organism evidence="1 2">
    <name type="scientific">Hericium alpestre</name>
    <dbReference type="NCBI Taxonomy" id="135208"/>
    <lineage>
        <taxon>Eukaryota</taxon>
        <taxon>Fungi</taxon>
        <taxon>Dikarya</taxon>
        <taxon>Basidiomycota</taxon>
        <taxon>Agaricomycotina</taxon>
        <taxon>Agaricomycetes</taxon>
        <taxon>Russulales</taxon>
        <taxon>Hericiaceae</taxon>
        <taxon>Hericium</taxon>
    </lineage>
</organism>
<evidence type="ECO:0008006" key="3">
    <source>
        <dbReference type="Google" id="ProtNLM"/>
    </source>
</evidence>
<evidence type="ECO:0000313" key="1">
    <source>
        <dbReference type="EMBL" id="TFY80792.1"/>
    </source>
</evidence>
<evidence type="ECO:0000313" key="2">
    <source>
        <dbReference type="Proteomes" id="UP000298061"/>
    </source>
</evidence>
<gene>
    <name evidence="1" type="ORF">EWM64_g3216</name>
</gene>
<keyword evidence="2" id="KW-1185">Reference proteome</keyword>
<dbReference type="Proteomes" id="UP000298061">
    <property type="component" value="Unassembled WGS sequence"/>
</dbReference>
<reference evidence="1 2" key="1">
    <citation type="submission" date="2019-02" db="EMBL/GenBank/DDBJ databases">
        <title>Genome sequencing of the rare red list fungi Hericium alpestre (H. flagellum).</title>
        <authorList>
            <person name="Buettner E."/>
            <person name="Kellner H."/>
        </authorList>
    </citation>
    <scope>NUCLEOTIDE SEQUENCE [LARGE SCALE GENOMIC DNA]</scope>
    <source>
        <strain evidence="1 2">DSM 108284</strain>
    </source>
</reference>
<name>A0A4Z0A133_9AGAM</name>
<comment type="caution">
    <text evidence="1">The sequence shown here is derived from an EMBL/GenBank/DDBJ whole genome shotgun (WGS) entry which is preliminary data.</text>
</comment>
<dbReference type="EMBL" id="SFCI01000287">
    <property type="protein sequence ID" value="TFY80792.1"/>
    <property type="molecule type" value="Genomic_DNA"/>
</dbReference>
<accession>A0A4Z0A133</accession>
<proteinExistence type="predicted"/>
<sequence length="356" mass="41077">MSSQYWILLNLDTRDTLPHYGRLEDGLFHIPALLVNLLQIKKAVTLLAGPEPVNPKLLKLRAKFSAEFGWNRFRAAPDFGAPAFFERLPTEIIYMIVNELTNDCVNCICLALCNRRLWSIARGVIEKTLHDFDRLNSWAGGRLICAGDDQETDDLPPGVFDDGELDALRNEDGDLESICFVAWNWDIPRLYLEPSDRHTFIEESLETRGLTPYHQDWDLWKSLKGPEFFQDRVCENPSPDNPRLLRNLTTHEYVCDSVLLEWNKLLSEYNDVERKLDQLDDGVNVVNPVTLVARRTSTGAVWAGHRFDIVLATELVEMEKEKEKAWKDVSSEVMNDMEQVWEMVVPFGWQDLHRSN</sequence>
<protein>
    <recommendedName>
        <fullName evidence="3">F-box domain-containing protein</fullName>
    </recommendedName>
</protein>
<dbReference type="AlphaFoldDB" id="A0A4Z0A133"/>